<dbReference type="InterPro" id="IPR014581">
    <property type="entry name" value="UCP033303"/>
</dbReference>
<evidence type="ECO:0000313" key="2">
    <source>
        <dbReference type="Proteomes" id="UP000325134"/>
    </source>
</evidence>
<dbReference type="Proteomes" id="UP000325134">
    <property type="component" value="Unassembled WGS sequence"/>
</dbReference>
<dbReference type="Pfam" id="PF07040">
    <property type="entry name" value="DUF1326"/>
    <property type="match status" value="1"/>
</dbReference>
<evidence type="ECO:0008006" key="3">
    <source>
        <dbReference type="Google" id="ProtNLM"/>
    </source>
</evidence>
<dbReference type="InterPro" id="IPR009758">
    <property type="entry name" value="DUF1326"/>
</dbReference>
<keyword evidence="2" id="KW-1185">Reference proteome</keyword>
<dbReference type="AlphaFoldDB" id="A0A1M4TYZ5"/>
<proteinExistence type="predicted"/>
<protein>
    <recommendedName>
        <fullName evidence="3">DUF1326 domain-containing protein</fullName>
    </recommendedName>
</protein>
<reference evidence="1 2" key="1">
    <citation type="submission" date="2016-11" db="EMBL/GenBank/DDBJ databases">
        <authorList>
            <person name="Varghese N."/>
            <person name="Submissions S."/>
        </authorList>
    </citation>
    <scope>NUCLEOTIDE SEQUENCE [LARGE SCALE GENOMIC DNA]</scope>
    <source>
        <strain evidence="1 2">DSM 29341</strain>
    </source>
</reference>
<name>A0A1M4TYZ5_9RHOB</name>
<accession>A0A1M4TYZ5</accession>
<dbReference type="EMBL" id="FQVK01000003">
    <property type="protein sequence ID" value="SHE49566.1"/>
    <property type="molecule type" value="Genomic_DNA"/>
</dbReference>
<sequence length="219" mass="23862">MYACLGEIMTEWKLQGETLANCNCDFGCPCQFSSLPSHGNCEAVVVFDITSGHYGDTDLSGLRAAGVYHWPGPIHEGNGQMQLIIDERADADQRAALQAIMSGEDTDEMATMWYVYSAMAPTKHETLFAEIDVNWSREDRTGYAKVKNVFDVDVKPIAHIVSGQPHRASIQLPHGFEYRHAEVASGTARTSGSAIDLTFESSHAHLAHLNISGHGVVGP</sequence>
<evidence type="ECO:0000313" key="1">
    <source>
        <dbReference type="EMBL" id="SHE49566.1"/>
    </source>
</evidence>
<gene>
    <name evidence="1" type="ORF">SAMN05444279_10378</name>
</gene>
<dbReference type="PIRSF" id="PIRSF033303">
    <property type="entry name" value="UCP033303"/>
    <property type="match status" value="1"/>
</dbReference>
<organism evidence="1 2">
    <name type="scientific">Ruegeria intermedia</name>
    <dbReference type="NCBI Taxonomy" id="996115"/>
    <lineage>
        <taxon>Bacteria</taxon>
        <taxon>Pseudomonadati</taxon>
        <taxon>Pseudomonadota</taxon>
        <taxon>Alphaproteobacteria</taxon>
        <taxon>Rhodobacterales</taxon>
        <taxon>Roseobacteraceae</taxon>
        <taxon>Ruegeria</taxon>
    </lineage>
</organism>